<organism evidence="1 2">
    <name type="scientific">Biomphalaria glabrata</name>
    <name type="common">Bloodfluke planorb</name>
    <name type="synonym">Freshwater snail</name>
    <dbReference type="NCBI Taxonomy" id="6526"/>
    <lineage>
        <taxon>Eukaryota</taxon>
        <taxon>Metazoa</taxon>
        <taxon>Spiralia</taxon>
        <taxon>Lophotrochozoa</taxon>
        <taxon>Mollusca</taxon>
        <taxon>Gastropoda</taxon>
        <taxon>Heterobranchia</taxon>
        <taxon>Euthyneura</taxon>
        <taxon>Panpulmonata</taxon>
        <taxon>Hygrophila</taxon>
        <taxon>Lymnaeoidea</taxon>
        <taxon>Planorbidae</taxon>
        <taxon>Biomphalaria</taxon>
    </lineage>
</organism>
<protein>
    <submittedName>
        <fullName evidence="2">Uncharacterized protein LOC106080349 isoform X6</fullName>
    </submittedName>
</protein>
<sequence>MFKRKVDVDKHVASVLSRKRSDKDVSRNTLGLQIARLYTDIHEYSTAKMYLSGYLNVQETVAPAHQLMGEINEALGFKEAAVNSFRRALEIECAEKSQEYLLKKICDLYSELGMDEDKLKYCIEKCEVLMPKSDIVNRFEKKISAVNVPVQNSNVETVNSNKILKTDCPQDAYRRTVKCNLNLEHSSCLDWLESSLKIFEIYRTSYPDCMTDFMYNQQLLHILRNLTYYSIGCRDISSISHFLTRFDLHIKHCDSLMIKKESWNAMLNEMKGQLLYNAGLLLLKKAILGLLPWEEAIHNVGVCFVVCQHIGPLDDQTCNSLLDLNRCIKFYKWWHLQSYDRLSQVVAVELHVKSLPNLVWLCLQHYTVDMDAQPTYDFIPIETFMFKARYLPLASDETVSHLDMFVFLLAAVRCAANLQWCTQNHLSRRGESCPILLPLCLISPVCSEQLENFWSAAYECCTHNLFNKTSQSWREVQLGVDTVRLIGFHGMSVMMCAHIARSLDAKVRNVIEIGLHNKYSASDLVTLENLAAFYWSRTEESLNNISSFPISHCTRLFSEAGDQSVPVFILAKITEEVQFALARQAMNSNQLGVALQAFSSARTLWAKYYMALMYKLLGQTNAEESKGNATKQTLLLKARHCLSDIQDKLHKENSLDKLYVLSCDEYKELDREITCMNNGCNHSSSSPVHKLNQTKDCVYQKTLTSGSSFPHNATPTRTVSQDDNVPWKKDSTIESLMVKMLLERNCKLILQNQKLVVEIYQSKQELREKDFSIQKLKTDVMSHNLLHSCQL</sequence>
<name>A0A9W3BFM0_BIOGL</name>
<dbReference type="AlphaFoldDB" id="A0A9W3BFM0"/>
<proteinExistence type="predicted"/>
<evidence type="ECO:0000313" key="1">
    <source>
        <dbReference type="Proteomes" id="UP001165740"/>
    </source>
</evidence>
<dbReference type="RefSeq" id="XP_055898236.1">
    <property type="nucleotide sequence ID" value="XM_056042261.1"/>
</dbReference>
<dbReference type="Proteomes" id="UP001165740">
    <property type="component" value="Chromosome 9"/>
</dbReference>
<gene>
    <name evidence="2" type="primary">LOC106080349</name>
</gene>
<reference evidence="2" key="1">
    <citation type="submission" date="2025-08" db="UniProtKB">
        <authorList>
            <consortium name="RefSeq"/>
        </authorList>
    </citation>
    <scope>IDENTIFICATION</scope>
</reference>
<dbReference type="InterPro" id="IPR011990">
    <property type="entry name" value="TPR-like_helical_dom_sf"/>
</dbReference>
<evidence type="ECO:0000313" key="2">
    <source>
        <dbReference type="RefSeq" id="XP_055898236.1"/>
    </source>
</evidence>
<keyword evidence="1" id="KW-1185">Reference proteome</keyword>
<dbReference type="GeneID" id="106080349"/>
<dbReference type="Gene3D" id="1.25.40.10">
    <property type="entry name" value="Tetratricopeptide repeat domain"/>
    <property type="match status" value="1"/>
</dbReference>
<accession>A0A9W3BFM0</accession>
<dbReference type="SUPFAM" id="SSF48452">
    <property type="entry name" value="TPR-like"/>
    <property type="match status" value="1"/>
</dbReference>